<feature type="domain" description="PDZ" evidence="1">
    <location>
        <begin position="115"/>
        <end position="175"/>
    </location>
</feature>
<dbReference type="AlphaFoldDB" id="A0A1I7Z343"/>
<dbReference type="PANTHER" id="PTHR31327">
    <property type="entry name" value="SPERM MEIOSIS PDZ DOMAIN CONTAINING PROTEINS-RELATED"/>
    <property type="match status" value="1"/>
</dbReference>
<dbReference type="InterPro" id="IPR040264">
    <property type="entry name" value="T15H9.4-like"/>
</dbReference>
<feature type="domain" description="PDZ" evidence="1">
    <location>
        <begin position="18"/>
        <end position="90"/>
    </location>
</feature>
<evidence type="ECO:0000259" key="1">
    <source>
        <dbReference type="PROSITE" id="PS50106"/>
    </source>
</evidence>
<accession>A0A1I7Z343</accession>
<dbReference type="SUPFAM" id="SSF50156">
    <property type="entry name" value="PDZ domain-like"/>
    <property type="match status" value="2"/>
</dbReference>
<organism evidence="2 3">
    <name type="scientific">Steinernema glaseri</name>
    <dbReference type="NCBI Taxonomy" id="37863"/>
    <lineage>
        <taxon>Eukaryota</taxon>
        <taxon>Metazoa</taxon>
        <taxon>Ecdysozoa</taxon>
        <taxon>Nematoda</taxon>
        <taxon>Chromadorea</taxon>
        <taxon>Rhabditida</taxon>
        <taxon>Tylenchina</taxon>
        <taxon>Panagrolaimomorpha</taxon>
        <taxon>Strongyloidoidea</taxon>
        <taxon>Steinernematidae</taxon>
        <taxon>Steinernema</taxon>
    </lineage>
</organism>
<proteinExistence type="predicted"/>
<dbReference type="Gene3D" id="2.30.42.10">
    <property type="match status" value="2"/>
</dbReference>
<name>A0A1I7Z343_9BILA</name>
<dbReference type="InterPro" id="IPR001478">
    <property type="entry name" value="PDZ"/>
</dbReference>
<evidence type="ECO:0000313" key="3">
    <source>
        <dbReference type="WBParaSite" id="L893_g22293.t1"/>
    </source>
</evidence>
<dbReference type="PANTHER" id="PTHR31327:SF6">
    <property type="entry name" value="PDZ DOMAIN-CONTAINING PROTEIN"/>
    <property type="match status" value="1"/>
</dbReference>
<dbReference type="WBParaSite" id="L893_g22293.t1">
    <property type="protein sequence ID" value="L893_g22293.t1"/>
    <property type="gene ID" value="L893_g22293"/>
</dbReference>
<dbReference type="Proteomes" id="UP000095287">
    <property type="component" value="Unplaced"/>
</dbReference>
<evidence type="ECO:0000313" key="2">
    <source>
        <dbReference type="Proteomes" id="UP000095287"/>
    </source>
</evidence>
<dbReference type="Pfam" id="PF00595">
    <property type="entry name" value="PDZ"/>
    <property type="match status" value="1"/>
</dbReference>
<sequence length="282" mass="30600">MASGNGASPGTEKVDPVEVQLKEGEEQLGVTTTATLVVTGIIPGTSAEEKLLLGDKISHINDEPVASPEQLAEVVKKFAPALKVTVVRGLTSSEKELPPEREKNVQRREGFNYMLLKIDYVKGCKFGLGIKHHQNKVLVSRVDEGSLSAKALVQGDRIIDINGDPVSDKDVARTLLLKSLQKTHTVDMVVERAVTEEAKRLVSNALLASQMQPPSVALASDVRDIIARHVAQRKKDSVDKKEGIMKRAAGSKSRGAVKIIDGQKDMMIGTDNEGKELKKVRQ</sequence>
<keyword evidence="2" id="KW-1185">Reference proteome</keyword>
<dbReference type="InterPro" id="IPR036034">
    <property type="entry name" value="PDZ_sf"/>
</dbReference>
<protein>
    <submittedName>
        <fullName evidence="3">PDZ domain-containing protein</fullName>
    </submittedName>
</protein>
<dbReference type="PROSITE" id="PS50106">
    <property type="entry name" value="PDZ"/>
    <property type="match status" value="2"/>
</dbReference>
<dbReference type="SMART" id="SM00228">
    <property type="entry name" value="PDZ"/>
    <property type="match status" value="2"/>
</dbReference>
<reference evidence="3" key="1">
    <citation type="submission" date="2016-11" db="UniProtKB">
        <authorList>
            <consortium name="WormBaseParasite"/>
        </authorList>
    </citation>
    <scope>IDENTIFICATION</scope>
</reference>